<dbReference type="Proteomes" id="UP000694850">
    <property type="component" value="Unplaced"/>
</dbReference>
<protein>
    <submittedName>
        <fullName evidence="2">Melanoma-associated antigen 10-like</fullName>
    </submittedName>
</protein>
<reference evidence="2" key="1">
    <citation type="submission" date="2025-08" db="UniProtKB">
        <authorList>
            <consortium name="RefSeq"/>
        </authorList>
    </citation>
    <scope>IDENTIFICATION</scope>
</reference>
<organism evidence="1 2">
    <name type="scientific">Orycteropus afer afer</name>
    <dbReference type="NCBI Taxonomy" id="1230840"/>
    <lineage>
        <taxon>Eukaryota</taxon>
        <taxon>Metazoa</taxon>
        <taxon>Chordata</taxon>
        <taxon>Craniata</taxon>
        <taxon>Vertebrata</taxon>
        <taxon>Euteleostomi</taxon>
        <taxon>Mammalia</taxon>
        <taxon>Eutheria</taxon>
        <taxon>Afrotheria</taxon>
        <taxon>Tubulidentata</taxon>
        <taxon>Orycteropodidae</taxon>
        <taxon>Orycteropus</taxon>
    </lineage>
</organism>
<keyword evidence="1" id="KW-1185">Reference proteome</keyword>
<name>A0AC54Z6Q0_ORYAF</name>
<gene>
    <name evidence="2" type="primary">LOC103207278</name>
</gene>
<dbReference type="RefSeq" id="XP_042638470.1">
    <property type="nucleotide sequence ID" value="XM_042782536.1"/>
</dbReference>
<sequence>MPRAPKRRRYTLEQDLQAQIEAQALVSAQVPAAGEEECSSSSSFHFSYPCTSSSSSPLNLSTYDVEVEVPAAITLSIPSSPVRSFSSTSLSVLDEDSSSPEEGESPSTSQASTGTEASRRDPVQEKVTDLMQFLLLKYQLRQPITKAEMLNVMIKSYENEFPFIFEKACQCLEVFFDINVKEVDPTIHSYVLVNSLDLTYDEVVISGQGMPKNGLLIIILGVIFLEGNSIPEEEIWELLNIMGIYAGKKHDIYGEPRQLITKDWVQKKYLEYRQVPSSDPARYEFLWGPRAHAETSKMKVLEFLARLNGTDASSFLTCYEEALRDEEERVQARIALTGSTTDSAQCTVMASSLSCPQ</sequence>
<accession>A0AC54Z6Q0</accession>
<proteinExistence type="predicted"/>
<evidence type="ECO:0000313" key="1">
    <source>
        <dbReference type="Proteomes" id="UP000694850"/>
    </source>
</evidence>
<evidence type="ECO:0000313" key="2">
    <source>
        <dbReference type="RefSeq" id="XP_042638470.1"/>
    </source>
</evidence>